<reference evidence="12" key="1">
    <citation type="journal article" date="2017" name="Mycologia">
        <title>Fusarium algeriense, sp. nov., a novel toxigenic crown rot pathogen of durum wheat from Algeria is nested in the Fusarium burgessii species complex.</title>
        <authorList>
            <person name="Laraba I."/>
            <person name="Keddad A."/>
            <person name="Boureghda H."/>
            <person name="Abdallah N."/>
            <person name="Vaughan M.M."/>
            <person name="Proctor R.H."/>
            <person name="Busman M."/>
            <person name="O'Donnell K."/>
        </authorList>
    </citation>
    <scope>NUCLEOTIDE SEQUENCE</scope>
    <source>
        <strain evidence="12">NRRL 25174</strain>
    </source>
</reference>
<keyword evidence="10" id="KW-0539">Nucleus</keyword>
<keyword evidence="6" id="KW-0227">DNA damage</keyword>
<sequence>MEALARKQMENAIALRKPAPSLPWQPDKPWQQPCYQWSSNANEWQPHQASEQMTNKFNATKLVVYSWNIDFMLPHGDSRMNSALKHLEELSRLHRSDDKTAVVINIQECTPSDLKLIGEKNWIRDSFYRTDVDTANWASGAYGTTTLIDRRLQVLSCFRVHYSATQMERDALFIDATTSGQKLRLCNTHLESLALEPPHRPAQMQLIASSMHAKDISGAIVTGDFNAIQPFDKTLHTDNDLQDAYLQLGGQEGDGRDDNGGYTWGQQALPELRQLYGCSRMDKVFFCGDGLRLLEFESFGGGVEPEEEDVRKDLVSLGFEKPWITDHLGVTAIFEIKT</sequence>
<dbReference type="EMBL" id="PVQB02000047">
    <property type="protein sequence ID" value="KAF4344590.1"/>
    <property type="molecule type" value="Genomic_DNA"/>
</dbReference>
<keyword evidence="8" id="KW-0460">Magnesium</keyword>
<evidence type="ECO:0000256" key="4">
    <source>
        <dbReference type="ARBA" id="ARBA00022722"/>
    </source>
</evidence>
<dbReference type="GO" id="GO:0046872">
    <property type="term" value="F:metal ion binding"/>
    <property type="evidence" value="ECO:0007669"/>
    <property type="project" value="UniProtKB-KW"/>
</dbReference>
<evidence type="ECO:0000256" key="2">
    <source>
        <dbReference type="ARBA" id="ARBA00001946"/>
    </source>
</evidence>
<keyword evidence="5" id="KW-0479">Metal-binding</keyword>
<evidence type="ECO:0000256" key="1">
    <source>
        <dbReference type="ARBA" id="ARBA00001936"/>
    </source>
</evidence>
<keyword evidence="7" id="KW-0378">Hydrolase</keyword>
<dbReference type="PANTHER" id="PTHR15822">
    <property type="entry name" value="TRAF AND TNF RECEPTOR-ASSOCIATED PROTEIN"/>
    <property type="match status" value="1"/>
</dbReference>
<dbReference type="GO" id="GO:0003697">
    <property type="term" value="F:single-stranded DNA binding"/>
    <property type="evidence" value="ECO:0007669"/>
    <property type="project" value="TreeGrafter"/>
</dbReference>
<comment type="subcellular location">
    <subcellularLocation>
        <location evidence="3">Nucleus</location>
        <location evidence="3">PML body</location>
    </subcellularLocation>
</comment>
<dbReference type="InterPro" id="IPR051547">
    <property type="entry name" value="TDP2-like"/>
</dbReference>
<keyword evidence="12" id="KW-0269">Exonuclease</keyword>
<evidence type="ECO:0000256" key="10">
    <source>
        <dbReference type="ARBA" id="ARBA00023242"/>
    </source>
</evidence>
<comment type="caution">
    <text evidence="12">The sequence shown here is derived from an EMBL/GenBank/DDBJ whole genome shotgun (WGS) entry which is preliminary data.</text>
</comment>
<keyword evidence="12" id="KW-0255">Endonuclease</keyword>
<evidence type="ECO:0000256" key="9">
    <source>
        <dbReference type="ARBA" id="ARBA00023204"/>
    </source>
</evidence>
<dbReference type="Gene3D" id="3.60.10.10">
    <property type="entry name" value="Endonuclease/exonuclease/phosphatase"/>
    <property type="match status" value="1"/>
</dbReference>
<dbReference type="Pfam" id="PF03372">
    <property type="entry name" value="Exo_endo_phos"/>
    <property type="match status" value="1"/>
</dbReference>
<dbReference type="InterPro" id="IPR005135">
    <property type="entry name" value="Endo/exonuclease/phosphatase"/>
</dbReference>
<evidence type="ECO:0000313" key="12">
    <source>
        <dbReference type="EMBL" id="KAF4344590.1"/>
    </source>
</evidence>
<keyword evidence="13" id="KW-1185">Reference proteome</keyword>
<dbReference type="CDD" id="cd09080">
    <property type="entry name" value="TDP2"/>
    <property type="match status" value="1"/>
</dbReference>
<evidence type="ECO:0000256" key="3">
    <source>
        <dbReference type="ARBA" id="ARBA00004322"/>
    </source>
</evidence>
<dbReference type="PANTHER" id="PTHR15822:SF4">
    <property type="entry name" value="TYROSYL-DNA PHOSPHODIESTERASE 2"/>
    <property type="match status" value="1"/>
</dbReference>
<dbReference type="GO" id="GO:0006302">
    <property type="term" value="P:double-strand break repair"/>
    <property type="evidence" value="ECO:0007669"/>
    <property type="project" value="TreeGrafter"/>
</dbReference>
<keyword evidence="9" id="KW-0234">DNA repair</keyword>
<dbReference type="SUPFAM" id="SSF56219">
    <property type="entry name" value="DNase I-like"/>
    <property type="match status" value="1"/>
</dbReference>
<accession>A0A9P5E373</accession>
<evidence type="ECO:0000313" key="13">
    <source>
        <dbReference type="Proteomes" id="UP000730481"/>
    </source>
</evidence>
<dbReference type="Proteomes" id="UP000730481">
    <property type="component" value="Unassembled WGS sequence"/>
</dbReference>
<evidence type="ECO:0000256" key="8">
    <source>
        <dbReference type="ARBA" id="ARBA00022842"/>
    </source>
</evidence>
<organism evidence="12 13">
    <name type="scientific">Fusarium beomiforme</name>
    <dbReference type="NCBI Taxonomy" id="44412"/>
    <lineage>
        <taxon>Eukaryota</taxon>
        <taxon>Fungi</taxon>
        <taxon>Dikarya</taxon>
        <taxon>Ascomycota</taxon>
        <taxon>Pezizomycotina</taxon>
        <taxon>Sordariomycetes</taxon>
        <taxon>Hypocreomycetidae</taxon>
        <taxon>Hypocreales</taxon>
        <taxon>Nectriaceae</taxon>
        <taxon>Fusarium</taxon>
        <taxon>Fusarium burgessii species complex</taxon>
    </lineage>
</organism>
<dbReference type="GO" id="GO:0070260">
    <property type="term" value="F:5'-tyrosyl-DNA phosphodiesterase activity"/>
    <property type="evidence" value="ECO:0007669"/>
    <property type="project" value="TreeGrafter"/>
</dbReference>
<dbReference type="GO" id="GO:0004527">
    <property type="term" value="F:exonuclease activity"/>
    <property type="evidence" value="ECO:0007669"/>
    <property type="project" value="UniProtKB-KW"/>
</dbReference>
<comment type="cofactor">
    <cofactor evidence="2">
        <name>Mg(2+)</name>
        <dbReference type="ChEBI" id="CHEBI:18420"/>
    </cofactor>
</comment>
<dbReference type="GO" id="GO:0005737">
    <property type="term" value="C:cytoplasm"/>
    <property type="evidence" value="ECO:0007669"/>
    <property type="project" value="TreeGrafter"/>
</dbReference>
<protein>
    <submittedName>
        <fullName evidence="12">Endonuclease exonuclease phosphatase family</fullName>
    </submittedName>
</protein>
<evidence type="ECO:0000256" key="5">
    <source>
        <dbReference type="ARBA" id="ARBA00022723"/>
    </source>
</evidence>
<reference evidence="12" key="2">
    <citation type="submission" date="2020-02" db="EMBL/GenBank/DDBJ databases">
        <title>Identification and distribution of gene clusters putatively required for synthesis of sphingolipid metabolism inhibitors in phylogenetically diverse species of the filamentous fungus Fusarium.</title>
        <authorList>
            <person name="Kim H.-S."/>
            <person name="Busman M."/>
            <person name="Brown D.W."/>
            <person name="Divon H."/>
            <person name="Uhlig S."/>
            <person name="Proctor R.H."/>
        </authorList>
    </citation>
    <scope>NUCLEOTIDE SEQUENCE</scope>
    <source>
        <strain evidence="12">NRRL 25174</strain>
    </source>
</reference>
<dbReference type="GO" id="GO:0004519">
    <property type="term" value="F:endonuclease activity"/>
    <property type="evidence" value="ECO:0007669"/>
    <property type="project" value="UniProtKB-KW"/>
</dbReference>
<evidence type="ECO:0000259" key="11">
    <source>
        <dbReference type="Pfam" id="PF03372"/>
    </source>
</evidence>
<comment type="cofactor">
    <cofactor evidence="1">
        <name>Mn(2+)</name>
        <dbReference type="ChEBI" id="CHEBI:29035"/>
    </cofactor>
</comment>
<dbReference type="OrthoDB" id="9975959at2759"/>
<keyword evidence="4" id="KW-0540">Nuclease</keyword>
<proteinExistence type="predicted"/>
<dbReference type="AlphaFoldDB" id="A0A9P5E373"/>
<feature type="domain" description="Endonuclease/exonuclease/phosphatase" evidence="11">
    <location>
        <begin position="66"/>
        <end position="327"/>
    </location>
</feature>
<name>A0A9P5E373_9HYPO</name>
<evidence type="ECO:0000256" key="7">
    <source>
        <dbReference type="ARBA" id="ARBA00022801"/>
    </source>
</evidence>
<evidence type="ECO:0000256" key="6">
    <source>
        <dbReference type="ARBA" id="ARBA00022763"/>
    </source>
</evidence>
<dbReference type="InterPro" id="IPR036691">
    <property type="entry name" value="Endo/exonu/phosph_ase_sf"/>
</dbReference>
<gene>
    <name evidence="12" type="ORF">FBEOM_1488</name>
</gene>